<evidence type="ECO:0000259" key="6">
    <source>
        <dbReference type="PROSITE" id="PS50893"/>
    </source>
</evidence>
<evidence type="ECO:0000313" key="7">
    <source>
        <dbReference type="EMBL" id="MBB5271749.1"/>
    </source>
</evidence>
<dbReference type="CDD" id="cd03219">
    <property type="entry name" value="ABC_Mj1267_LivG_branched"/>
    <property type="match status" value="1"/>
</dbReference>
<name>A0A7W8HGP2_9BURK</name>
<evidence type="ECO:0000256" key="4">
    <source>
        <dbReference type="ARBA" id="ARBA00022741"/>
    </source>
</evidence>
<dbReference type="GO" id="GO:0005886">
    <property type="term" value="C:plasma membrane"/>
    <property type="evidence" value="ECO:0007669"/>
    <property type="project" value="TreeGrafter"/>
</dbReference>
<reference evidence="7 8" key="1">
    <citation type="submission" date="2020-08" db="EMBL/GenBank/DDBJ databases">
        <title>Genomic Encyclopedia of Type Strains, Phase IV (KMG-IV): sequencing the most valuable type-strain genomes for metagenomic binning, comparative biology and taxonomic classification.</title>
        <authorList>
            <person name="Goeker M."/>
        </authorList>
    </citation>
    <scope>NUCLEOTIDE SEQUENCE [LARGE SCALE GENOMIC DNA]</scope>
    <source>
        <strain evidence="7 8">DSM 29781</strain>
    </source>
</reference>
<dbReference type="AlphaFoldDB" id="A0A7W8HGP2"/>
<dbReference type="SMART" id="SM00382">
    <property type="entry name" value="AAA"/>
    <property type="match status" value="1"/>
</dbReference>
<dbReference type="InterPro" id="IPR032823">
    <property type="entry name" value="BCA_ABC_TP_C"/>
</dbReference>
<evidence type="ECO:0000256" key="1">
    <source>
        <dbReference type="ARBA" id="ARBA00022448"/>
    </source>
</evidence>
<dbReference type="InterPro" id="IPR051120">
    <property type="entry name" value="ABC_AA/LPS_Transport"/>
</dbReference>
<keyword evidence="1" id="KW-0813">Transport</keyword>
<dbReference type="PROSITE" id="PS50893">
    <property type="entry name" value="ABC_TRANSPORTER_2"/>
    <property type="match status" value="1"/>
</dbReference>
<accession>A0A7W8HGP2</accession>
<feature type="domain" description="ABC transporter" evidence="6">
    <location>
        <begin position="54"/>
        <end position="302"/>
    </location>
</feature>
<evidence type="ECO:0000256" key="3">
    <source>
        <dbReference type="ARBA" id="ARBA00022519"/>
    </source>
</evidence>
<evidence type="ECO:0000256" key="2">
    <source>
        <dbReference type="ARBA" id="ARBA00022475"/>
    </source>
</evidence>
<dbReference type="Pfam" id="PF12399">
    <property type="entry name" value="BCA_ABC_TP_C"/>
    <property type="match status" value="1"/>
</dbReference>
<keyword evidence="3" id="KW-0472">Membrane</keyword>
<sequence>MEYPLVTWLASDGPTAYKCGSARRASRRGIEQPTREQLEELQRRDMAATSDALLSVRGITVRFGGITALDGVTFDVPRGGVCGLIGPNGAGKTTLFNCLSRLYQYQEGDLLWEGRSITKTPIHEIANLGIGRTFQNLAMFRTMTVEQNIMVGAHCRSKGGFFANSVRLPVVKAEEDRVRQEASEIMQYLDLAVHKDRAVGDLPFGIQKRVEMGRALAAKPKLLLLDEPAAGLNHEELSGLEELIKDIRTRMGITILLVEHHMSLVMAVTDHIVVLNFGRKIAEGTPAEIQSHPDVIAAYLGAPADA</sequence>
<keyword evidence="2" id="KW-1003">Cell membrane</keyword>
<dbReference type="GO" id="GO:0005524">
    <property type="term" value="F:ATP binding"/>
    <property type="evidence" value="ECO:0007669"/>
    <property type="project" value="UniProtKB-KW"/>
</dbReference>
<keyword evidence="5 7" id="KW-0067">ATP-binding</keyword>
<dbReference type="Gene3D" id="3.40.50.300">
    <property type="entry name" value="P-loop containing nucleotide triphosphate hydrolases"/>
    <property type="match status" value="1"/>
</dbReference>
<keyword evidence="3" id="KW-0997">Cell inner membrane</keyword>
<dbReference type="GO" id="GO:0016887">
    <property type="term" value="F:ATP hydrolysis activity"/>
    <property type="evidence" value="ECO:0007669"/>
    <property type="project" value="InterPro"/>
</dbReference>
<keyword evidence="8" id="KW-1185">Reference proteome</keyword>
<dbReference type="EMBL" id="JACHGB010000003">
    <property type="protein sequence ID" value="MBB5271749.1"/>
    <property type="molecule type" value="Genomic_DNA"/>
</dbReference>
<dbReference type="SUPFAM" id="SSF52540">
    <property type="entry name" value="P-loop containing nucleoside triphosphate hydrolases"/>
    <property type="match status" value="1"/>
</dbReference>
<dbReference type="InterPro" id="IPR003593">
    <property type="entry name" value="AAA+_ATPase"/>
</dbReference>
<keyword evidence="4" id="KW-0547">Nucleotide-binding</keyword>
<comment type="caution">
    <text evidence="7">The sequence shown here is derived from an EMBL/GenBank/DDBJ whole genome shotgun (WGS) entry which is preliminary data.</text>
</comment>
<organism evidence="7 8">
    <name type="scientific">Quisquiliibacterium transsilvanicum</name>
    <dbReference type="NCBI Taxonomy" id="1549638"/>
    <lineage>
        <taxon>Bacteria</taxon>
        <taxon>Pseudomonadati</taxon>
        <taxon>Pseudomonadota</taxon>
        <taxon>Betaproteobacteria</taxon>
        <taxon>Burkholderiales</taxon>
        <taxon>Burkholderiaceae</taxon>
        <taxon>Quisquiliibacterium</taxon>
    </lineage>
</organism>
<proteinExistence type="predicted"/>
<evidence type="ECO:0000313" key="8">
    <source>
        <dbReference type="Proteomes" id="UP000532440"/>
    </source>
</evidence>
<evidence type="ECO:0000256" key="5">
    <source>
        <dbReference type="ARBA" id="ARBA00022840"/>
    </source>
</evidence>
<dbReference type="Proteomes" id="UP000532440">
    <property type="component" value="Unassembled WGS sequence"/>
</dbReference>
<dbReference type="FunFam" id="3.40.50.300:FF:000421">
    <property type="entry name" value="Branched-chain amino acid ABC transporter ATP-binding protein"/>
    <property type="match status" value="1"/>
</dbReference>
<dbReference type="InterPro" id="IPR003439">
    <property type="entry name" value="ABC_transporter-like_ATP-bd"/>
</dbReference>
<dbReference type="PANTHER" id="PTHR45772:SF4">
    <property type="entry name" value="ABC TRANSPORTER ATP-BINDING PROTEIN"/>
    <property type="match status" value="1"/>
</dbReference>
<gene>
    <name evidence="7" type="ORF">HNQ70_001759</name>
</gene>
<dbReference type="PANTHER" id="PTHR45772">
    <property type="entry name" value="CONSERVED COMPONENT OF ABC TRANSPORTER FOR NATURAL AMINO ACIDS-RELATED"/>
    <property type="match status" value="1"/>
</dbReference>
<dbReference type="Pfam" id="PF00005">
    <property type="entry name" value="ABC_tran"/>
    <property type="match status" value="1"/>
</dbReference>
<dbReference type="InterPro" id="IPR027417">
    <property type="entry name" value="P-loop_NTPase"/>
</dbReference>
<protein>
    <submittedName>
        <fullName evidence="7">Branched-chain amino acid transport system ATP-binding protein</fullName>
    </submittedName>
</protein>